<dbReference type="EMBL" id="KZ820279">
    <property type="protein sequence ID" value="PWN48050.1"/>
    <property type="molecule type" value="Genomic_DNA"/>
</dbReference>
<sequence>MSIHGGSVVESGADGEDGDSKVIVVMFDEDDKENPMNWSKKQKWTITVLLNVMTLCIGLSTSAYSSGIGRMTKELGVSQTAGQVGMFMFNAACAVAPLFFAPLCELTGRRYIYVSAFGLFTAFTFMLVFGQNLATQLIGRMLQGASGSIGTILVGGTFSDMFNPSDRSVPMSIFTFIAIFSTIAAPLYSGYIDERLGWRWIQRIHIIFSGCIFLLELLFLRESRGSAILTARAKRLRKETGDQRFRSQGELERNSVAQMFRESSVRAIYLLVREPVVFFFGLWISFAWGIVFLFLSVIPITFQDHHGWGEGKTGLAYIGLIVGCFLGFATGFWQDSMYEKAARNNGGVAIPEARLYGAMVFGPLFPIGIMIYAWTQFGHVHWIAPIIALVLIILGIYHVFLAVYNYTSDAYADYSSSAIAGQGFMRNMFGAVTPLFASQMFRGMGSQWAGLMLAMIGFAITPLPFILFAKGETIRSKSKYAAANTGLAVSKVEDEEKKVESN</sequence>
<evidence type="ECO:0000313" key="2">
    <source>
        <dbReference type="Proteomes" id="UP000245626"/>
    </source>
</evidence>
<keyword evidence="2" id="KW-1185">Reference proteome</keyword>
<dbReference type="Proteomes" id="UP000245626">
    <property type="component" value="Unassembled WGS sequence"/>
</dbReference>
<gene>
    <name evidence="1" type="ORF">IE53DRAFT_320110</name>
</gene>
<name>A0ACD0NQJ0_9BASI</name>
<organism evidence="1 2">
    <name type="scientific">Violaceomyces palustris</name>
    <dbReference type="NCBI Taxonomy" id="1673888"/>
    <lineage>
        <taxon>Eukaryota</taxon>
        <taxon>Fungi</taxon>
        <taxon>Dikarya</taxon>
        <taxon>Basidiomycota</taxon>
        <taxon>Ustilaginomycotina</taxon>
        <taxon>Ustilaginomycetes</taxon>
        <taxon>Violaceomycetales</taxon>
        <taxon>Violaceomycetaceae</taxon>
        <taxon>Violaceomyces</taxon>
    </lineage>
</organism>
<reference evidence="1 2" key="1">
    <citation type="journal article" date="2018" name="Mol. Biol. Evol.">
        <title>Broad Genomic Sampling Reveals a Smut Pathogenic Ancestry of the Fungal Clade Ustilaginomycotina.</title>
        <authorList>
            <person name="Kijpornyongpan T."/>
            <person name="Mondo S.J."/>
            <person name="Barry K."/>
            <person name="Sandor L."/>
            <person name="Lee J."/>
            <person name="Lipzen A."/>
            <person name="Pangilinan J."/>
            <person name="LaButti K."/>
            <person name="Hainaut M."/>
            <person name="Henrissat B."/>
            <person name="Grigoriev I.V."/>
            <person name="Spatafora J.W."/>
            <person name="Aime M.C."/>
        </authorList>
    </citation>
    <scope>NUCLEOTIDE SEQUENCE [LARGE SCALE GENOMIC DNA]</scope>
    <source>
        <strain evidence="1 2">SA 807</strain>
    </source>
</reference>
<protein>
    <submittedName>
        <fullName evidence="1">MFS general substrate transporter</fullName>
    </submittedName>
</protein>
<proteinExistence type="predicted"/>
<evidence type="ECO:0000313" key="1">
    <source>
        <dbReference type="EMBL" id="PWN48050.1"/>
    </source>
</evidence>
<accession>A0ACD0NQJ0</accession>